<evidence type="ECO:0000313" key="1">
    <source>
        <dbReference type="EMBL" id="ACZ37664.1"/>
    </source>
</evidence>
<name>D1C6C6_SPHTD</name>
<dbReference type="HOGENOM" id="CLU_1947463_0_0_0"/>
<proteinExistence type="predicted"/>
<organism evidence="1 2">
    <name type="scientific">Sphaerobacter thermophilus (strain ATCC 49802 / DSM 20745 / KCCM 41009 / NCIMB 13125 / S 6022)</name>
    <dbReference type="NCBI Taxonomy" id="479434"/>
    <lineage>
        <taxon>Bacteria</taxon>
        <taxon>Pseudomonadati</taxon>
        <taxon>Thermomicrobiota</taxon>
        <taxon>Thermomicrobia</taxon>
        <taxon>Sphaerobacterales</taxon>
        <taxon>Sphaerobacterineae</taxon>
        <taxon>Sphaerobacteraceae</taxon>
        <taxon>Sphaerobacter</taxon>
    </lineage>
</organism>
<reference evidence="2" key="1">
    <citation type="submission" date="2009-11" db="EMBL/GenBank/DDBJ databases">
        <title>The complete chromosome 1 of Sphaerobacter thermophilus DSM 20745.</title>
        <authorList>
            <person name="Lucas S."/>
            <person name="Copeland A."/>
            <person name="Lapidus A."/>
            <person name="Glavina del Rio T."/>
            <person name="Dalin E."/>
            <person name="Tice H."/>
            <person name="Bruce D."/>
            <person name="Goodwin L."/>
            <person name="Pitluck S."/>
            <person name="Kyrpides N."/>
            <person name="Mavromatis K."/>
            <person name="Ivanova N."/>
            <person name="Mikhailova N."/>
            <person name="LaButti K.M."/>
            <person name="Clum A."/>
            <person name="Sun H.I."/>
            <person name="Brettin T."/>
            <person name="Detter J.C."/>
            <person name="Han C."/>
            <person name="Larimer F."/>
            <person name="Land M."/>
            <person name="Hauser L."/>
            <person name="Markowitz V."/>
            <person name="Cheng J.F."/>
            <person name="Hugenholtz P."/>
            <person name="Woyke T."/>
            <person name="Wu D."/>
            <person name="Steenblock K."/>
            <person name="Schneider S."/>
            <person name="Pukall R."/>
            <person name="Goeker M."/>
            <person name="Klenk H.P."/>
            <person name="Eisen J.A."/>
        </authorList>
    </citation>
    <scope>NUCLEOTIDE SEQUENCE [LARGE SCALE GENOMIC DNA]</scope>
    <source>
        <strain evidence="2">ATCC 49802 / DSM 20745 / S 6022</strain>
    </source>
</reference>
<dbReference type="AlphaFoldDB" id="D1C6C6"/>
<protein>
    <recommendedName>
        <fullName evidence="3">HEPN domain protein</fullName>
    </recommendedName>
</protein>
<reference evidence="1 2" key="2">
    <citation type="journal article" date="2010" name="Stand. Genomic Sci.">
        <title>Complete genome sequence of Desulfohalobium retbaense type strain (HR(100)).</title>
        <authorList>
            <person name="Spring S."/>
            <person name="Nolan M."/>
            <person name="Lapidus A."/>
            <person name="Glavina Del Rio T."/>
            <person name="Copeland A."/>
            <person name="Tice H."/>
            <person name="Cheng J.F."/>
            <person name="Lucas S."/>
            <person name="Land M."/>
            <person name="Chen F."/>
            <person name="Bruce D."/>
            <person name="Goodwin L."/>
            <person name="Pitluck S."/>
            <person name="Ivanova N."/>
            <person name="Mavromatis K."/>
            <person name="Mikhailova N."/>
            <person name="Pati A."/>
            <person name="Chen A."/>
            <person name="Palaniappan K."/>
            <person name="Hauser L."/>
            <person name="Chang Y.J."/>
            <person name="Jeffries C.D."/>
            <person name="Munk C."/>
            <person name="Kiss H."/>
            <person name="Chain P."/>
            <person name="Han C."/>
            <person name="Brettin T."/>
            <person name="Detter J.C."/>
            <person name="Schuler E."/>
            <person name="Goker M."/>
            <person name="Rohde M."/>
            <person name="Bristow J."/>
            <person name="Eisen J.A."/>
            <person name="Markowitz V."/>
            <person name="Hugenholtz P."/>
            <person name="Kyrpides N.C."/>
            <person name="Klenk H.P."/>
        </authorList>
    </citation>
    <scope>NUCLEOTIDE SEQUENCE [LARGE SCALE GENOMIC DNA]</scope>
    <source>
        <strain evidence="2">ATCC 49802 / DSM 20745 / S 6022</strain>
    </source>
</reference>
<keyword evidence="2" id="KW-1185">Reference proteome</keyword>
<dbReference type="Proteomes" id="UP000002027">
    <property type="component" value="Chromosome 1"/>
</dbReference>
<sequence>MKKRTVQHLATADRNRDIAWQLAQITNIQPSPTEWSVVVGFYAAVHYVNAFLWERLDYEPKSHQDRSRLVNLTAELRPIASSYTLLLDYAYKARYEPGFRLTRDDVIDVLRNDVDGIAQHIRRELGLIP</sequence>
<evidence type="ECO:0000313" key="2">
    <source>
        <dbReference type="Proteomes" id="UP000002027"/>
    </source>
</evidence>
<dbReference type="EMBL" id="CP001823">
    <property type="protein sequence ID" value="ACZ37664.1"/>
    <property type="molecule type" value="Genomic_DNA"/>
</dbReference>
<dbReference type="KEGG" id="sti:Sthe_0225"/>
<gene>
    <name evidence="1" type="ordered locus">Sthe_0225</name>
</gene>
<evidence type="ECO:0008006" key="3">
    <source>
        <dbReference type="Google" id="ProtNLM"/>
    </source>
</evidence>
<dbReference type="RefSeq" id="WP_012870712.1">
    <property type="nucleotide sequence ID" value="NC_013523.1"/>
</dbReference>
<dbReference type="OrthoDB" id="33388at2"/>
<dbReference type="InParanoid" id="D1C6C6"/>
<accession>D1C6C6</accession>
<dbReference type="STRING" id="479434.Sthe_0225"/>